<evidence type="ECO:0000256" key="2">
    <source>
        <dbReference type="SAM" id="MobiDB-lite"/>
    </source>
</evidence>
<dbReference type="InterPro" id="IPR023213">
    <property type="entry name" value="CAT-like_dom_sf"/>
</dbReference>
<dbReference type="EMBL" id="JBBNAG010000005">
    <property type="protein sequence ID" value="KAK9133390.1"/>
    <property type="molecule type" value="Genomic_DNA"/>
</dbReference>
<reference evidence="3 4" key="1">
    <citation type="submission" date="2024-01" db="EMBL/GenBank/DDBJ databases">
        <title>Genome assemblies of Stephania.</title>
        <authorList>
            <person name="Yang L."/>
        </authorList>
    </citation>
    <scope>NUCLEOTIDE SEQUENCE [LARGE SCALE GENOMIC DNA]</scope>
    <source>
        <strain evidence="3">JXDWG</strain>
        <tissue evidence="3">Leaf</tissue>
    </source>
</reference>
<feature type="region of interest" description="Disordered" evidence="2">
    <location>
        <begin position="1"/>
        <end position="23"/>
    </location>
</feature>
<protein>
    <submittedName>
        <fullName evidence="3">Uncharacterized protein</fullName>
    </submittedName>
</protein>
<keyword evidence="4" id="KW-1185">Reference proteome</keyword>
<dbReference type="Pfam" id="PF02458">
    <property type="entry name" value="Transferase"/>
    <property type="match status" value="2"/>
</dbReference>
<dbReference type="GO" id="GO:0016747">
    <property type="term" value="F:acyltransferase activity, transferring groups other than amino-acyl groups"/>
    <property type="evidence" value="ECO:0007669"/>
    <property type="project" value="TreeGrafter"/>
</dbReference>
<sequence>MAIGLYKNTTIKPPPSSRPNSGPLSLPTLVPLTIFDKAAFDLHVAVLYAFGPPMPSNEVMKEALSKVLEYFPHLAGRFTTDGKGKTCIVLNNAGVRVTETYLPTTLSEQLPFEPSKEVNHLLPPVEGVEEYLLLIQLNRYACGGLVIGQTAHHRVSDATAPEIGNTLCPNLEADSWMRFQFHELDFGGGGPCAFYPSNLPVEGLFIFLPSCQEGGGVDVVIHERGSIQGPAILSHLAGRFTVDSQGRTCIALNNAGIRVTETYLHTSISENLPFEPPKEVRHLLPSSIEGIEELLQIQLNRYACGGLVIGFTSHHRVYDGQSMSGFFVAWARLVRGLDIDPLPYLDRHKILVPRNPPIIEFDHHSIEFRKTTNTLPDTPIPSSPIEVSSTSFSNEFINKLKVKVLNENQTVFRGYSTFECLLAHVWKKVTQARELQLDEWTQVRVAVNGRTRMKPPVPMEFVGNLVLWAYPKLRVKEVLHGSYGHVAKAIHDAVAKIDHKYFQSFIDFGEKASRDEEELETTSQLEIGNTMCPNLEVDSWMRFQFHELDFGGEALVRSTFQSYPWKGC</sequence>
<organism evidence="3 4">
    <name type="scientific">Stephania cephalantha</name>
    <dbReference type="NCBI Taxonomy" id="152367"/>
    <lineage>
        <taxon>Eukaryota</taxon>
        <taxon>Viridiplantae</taxon>
        <taxon>Streptophyta</taxon>
        <taxon>Embryophyta</taxon>
        <taxon>Tracheophyta</taxon>
        <taxon>Spermatophyta</taxon>
        <taxon>Magnoliopsida</taxon>
        <taxon>Ranunculales</taxon>
        <taxon>Menispermaceae</taxon>
        <taxon>Menispermoideae</taxon>
        <taxon>Cissampelideae</taxon>
        <taxon>Stephania</taxon>
    </lineage>
</organism>
<dbReference type="Proteomes" id="UP001419268">
    <property type="component" value="Unassembled WGS sequence"/>
</dbReference>
<comment type="similarity">
    <text evidence="1">Belongs to the plant acyltransferase family.</text>
</comment>
<dbReference type="Gene3D" id="3.30.559.10">
    <property type="entry name" value="Chloramphenicol acetyltransferase-like domain"/>
    <property type="match status" value="3"/>
</dbReference>
<comment type="caution">
    <text evidence="3">The sequence shown here is derived from an EMBL/GenBank/DDBJ whole genome shotgun (WGS) entry which is preliminary data.</text>
</comment>
<name>A0AAP0PA11_9MAGN</name>
<evidence type="ECO:0000313" key="3">
    <source>
        <dbReference type="EMBL" id="KAK9133390.1"/>
    </source>
</evidence>
<proteinExistence type="inferred from homology"/>
<dbReference type="AlphaFoldDB" id="A0AAP0PA11"/>
<gene>
    <name evidence="3" type="ORF">Scep_012918</name>
</gene>
<dbReference type="InterPro" id="IPR050317">
    <property type="entry name" value="Plant_Fungal_Acyltransferase"/>
</dbReference>
<evidence type="ECO:0000256" key="1">
    <source>
        <dbReference type="ARBA" id="ARBA00009861"/>
    </source>
</evidence>
<accession>A0AAP0PA11</accession>
<dbReference type="PANTHER" id="PTHR31642:SF278">
    <property type="entry name" value="TRYPTAMINE HYDROXYCINNAMOYLTRANSFERASE 1"/>
    <property type="match status" value="1"/>
</dbReference>
<evidence type="ECO:0000313" key="4">
    <source>
        <dbReference type="Proteomes" id="UP001419268"/>
    </source>
</evidence>
<dbReference type="PANTHER" id="PTHR31642">
    <property type="entry name" value="TRICHOTHECENE 3-O-ACETYLTRANSFERASE"/>
    <property type="match status" value="1"/>
</dbReference>